<sequence>PPPPVLTWSVFSGVTSFLGMATIAMIQKYGAAIKNHDLPFAIAPFGATAVLVFGVPAAPLAQPRNVLVGHVLSALVGIFVHEIFKHVDDSLMWLPGALAVGIAIGLMGLVNCYHPPAGATAFLAGMASPEVKRVGWWYPLYPVLPVALIMVAVSVILNNLCRVFPVYWLTPAKMPAEEPASASG</sequence>
<dbReference type="Proteomes" id="UP000193922">
    <property type="component" value="Unassembled WGS sequence"/>
</dbReference>
<gene>
    <name evidence="3" type="ORF">DL89DRAFT_213280</name>
</gene>
<keyword evidence="1" id="KW-1133">Transmembrane helix</keyword>
<dbReference type="InterPro" id="IPR007065">
    <property type="entry name" value="HPP"/>
</dbReference>
<accession>A0A1Y1WGJ9</accession>
<dbReference type="AlphaFoldDB" id="A0A1Y1WGJ9"/>
<evidence type="ECO:0000313" key="3">
    <source>
        <dbReference type="EMBL" id="ORX72680.1"/>
    </source>
</evidence>
<feature type="non-terminal residue" evidence="3">
    <location>
        <position position="184"/>
    </location>
</feature>
<organism evidence="3 4">
    <name type="scientific">Linderina pennispora</name>
    <dbReference type="NCBI Taxonomy" id="61395"/>
    <lineage>
        <taxon>Eukaryota</taxon>
        <taxon>Fungi</taxon>
        <taxon>Fungi incertae sedis</taxon>
        <taxon>Zoopagomycota</taxon>
        <taxon>Kickxellomycotina</taxon>
        <taxon>Kickxellomycetes</taxon>
        <taxon>Kickxellales</taxon>
        <taxon>Kickxellaceae</taxon>
        <taxon>Linderina</taxon>
    </lineage>
</organism>
<dbReference type="PANTHER" id="PTHR33741:SF5">
    <property type="entry name" value="TRANSMEMBRANE PROTEIN DDB_G0269096-RELATED"/>
    <property type="match status" value="1"/>
</dbReference>
<comment type="caution">
    <text evidence="3">The sequence shown here is derived from an EMBL/GenBank/DDBJ whole genome shotgun (WGS) entry which is preliminary data.</text>
</comment>
<feature type="transmembrane region" description="Helical" evidence="1">
    <location>
        <begin position="136"/>
        <end position="157"/>
    </location>
</feature>
<dbReference type="PANTHER" id="PTHR33741">
    <property type="entry name" value="TRANSMEMBRANE PROTEIN DDB_G0269096-RELATED"/>
    <property type="match status" value="1"/>
</dbReference>
<feature type="transmembrane region" description="Helical" evidence="1">
    <location>
        <begin position="91"/>
        <end position="116"/>
    </location>
</feature>
<reference evidence="3 4" key="1">
    <citation type="submission" date="2016-07" db="EMBL/GenBank/DDBJ databases">
        <title>Pervasive Adenine N6-methylation of Active Genes in Fungi.</title>
        <authorList>
            <consortium name="DOE Joint Genome Institute"/>
            <person name="Mondo S.J."/>
            <person name="Dannebaum R.O."/>
            <person name="Kuo R.C."/>
            <person name="Labutti K."/>
            <person name="Haridas S."/>
            <person name="Kuo A."/>
            <person name="Salamov A."/>
            <person name="Ahrendt S.R."/>
            <person name="Lipzen A."/>
            <person name="Sullivan W."/>
            <person name="Andreopoulos W.B."/>
            <person name="Clum A."/>
            <person name="Lindquist E."/>
            <person name="Daum C."/>
            <person name="Ramamoorthy G.K."/>
            <person name="Gryganskyi A."/>
            <person name="Culley D."/>
            <person name="Magnuson J.K."/>
            <person name="James T.Y."/>
            <person name="O'Malley M.A."/>
            <person name="Stajich J.E."/>
            <person name="Spatafora J.W."/>
            <person name="Visel A."/>
            <person name="Grigoriev I.V."/>
        </authorList>
    </citation>
    <scope>NUCLEOTIDE SEQUENCE [LARGE SCALE GENOMIC DNA]</scope>
    <source>
        <strain evidence="3 4">ATCC 12442</strain>
    </source>
</reference>
<feature type="transmembrane region" description="Helical" evidence="1">
    <location>
        <begin position="38"/>
        <end position="61"/>
    </location>
</feature>
<dbReference type="EMBL" id="MCFD01000002">
    <property type="protein sequence ID" value="ORX72680.1"/>
    <property type="molecule type" value="Genomic_DNA"/>
</dbReference>
<dbReference type="Pfam" id="PF04982">
    <property type="entry name" value="TM_HPP"/>
    <property type="match status" value="1"/>
</dbReference>
<keyword evidence="1" id="KW-0812">Transmembrane</keyword>
<feature type="domain" description="HPP transmembrane region" evidence="2">
    <location>
        <begin position="8"/>
        <end position="161"/>
    </location>
</feature>
<name>A0A1Y1WGJ9_9FUNG</name>
<proteinExistence type="predicted"/>
<dbReference type="GeneID" id="63800888"/>
<dbReference type="STRING" id="61395.A0A1Y1WGJ9"/>
<evidence type="ECO:0000256" key="1">
    <source>
        <dbReference type="SAM" id="Phobius"/>
    </source>
</evidence>
<dbReference type="OrthoDB" id="2016548at2759"/>
<keyword evidence="1" id="KW-0472">Membrane</keyword>
<evidence type="ECO:0000259" key="2">
    <source>
        <dbReference type="Pfam" id="PF04982"/>
    </source>
</evidence>
<evidence type="ECO:0000313" key="4">
    <source>
        <dbReference type="Proteomes" id="UP000193922"/>
    </source>
</evidence>
<protein>
    <submittedName>
        <fullName evidence="3">HPP family protein</fullName>
    </submittedName>
</protein>
<dbReference type="RefSeq" id="XP_040746020.1">
    <property type="nucleotide sequence ID" value="XM_040884240.1"/>
</dbReference>
<feature type="transmembrane region" description="Helical" evidence="1">
    <location>
        <begin position="6"/>
        <end position="26"/>
    </location>
</feature>
<dbReference type="InterPro" id="IPR058581">
    <property type="entry name" value="TM_HPP"/>
</dbReference>
<keyword evidence="4" id="KW-1185">Reference proteome</keyword>
<feature type="non-terminal residue" evidence="3">
    <location>
        <position position="1"/>
    </location>
</feature>